<dbReference type="SUPFAM" id="SSF51126">
    <property type="entry name" value="Pectin lyase-like"/>
    <property type="match status" value="1"/>
</dbReference>
<proteinExistence type="predicted"/>
<evidence type="ECO:0000259" key="2">
    <source>
        <dbReference type="Pfam" id="PF05048"/>
    </source>
</evidence>
<dbReference type="Gene3D" id="2.160.20.10">
    <property type="entry name" value="Single-stranded right-handed beta-helix, Pectin lyase-like"/>
    <property type="match status" value="1"/>
</dbReference>
<dbReference type="RefSeq" id="WP_092347928.1">
    <property type="nucleotide sequence ID" value="NZ_FNQN01000006.1"/>
</dbReference>
<accession>A0A1H4BAP4</accession>
<dbReference type="AlphaFoldDB" id="A0A1H4BAP4"/>
<dbReference type="SMART" id="SM00710">
    <property type="entry name" value="PbH1"/>
    <property type="match status" value="7"/>
</dbReference>
<protein>
    <recommendedName>
        <fullName evidence="2">Periplasmic copper-binding protein NosD beta helix domain-containing protein</fullName>
    </recommendedName>
</protein>
<sequence>MKSQIVTFMSAVIVSSFLFSFSATADVSNRIDPASLEYLGAFKMPTDYSYGGWKIAINPAGNGGSGSLFAGRGTEGNGGYLGEVTIPAPLGTGATSSLPRASIIQSKITISTAAPQDTQGQPAYSEPRGSQTAAKIYTPSYTFYNVDNSLFTSLGWVNANLSSPNQAGSWNITSTAGSMVNKVGGYAFFVPQPWADKHTSGRSLIVGYHRGFANQSSNGPTMFATAPWAVGNPPSSGTNIPSTELLRYPSIDTAEGGTSSAPITNFTDYSMSHHAKGGAWVEWGGKRAVLFVGIAGTNSSYCYGSSCSSAICTPRQGPNNPPYSPKFWWYDVDDFEAVAAGTLDSDEPSPYYEQTPSEAYNNSCATDFYQSVAFDETTGRIYAAEPISGGEVAIHVYQVDGDSPTPTYSYCIDADNDNYYLSGSCSNYGSDPGGTYILQSSADGVDCDDTDDKFTFDCEGAGDRQVYVDTLSELYAAFDGERDGDEIVIASGTYTLNSAALSIDAPNVIVRGATGKRDDVIILGDAMTSGANIKSIFYFPQGAYGQNATIKDLTVGRVGWHALFFNGNGSGNGTTIDNVRIFNTYEQMVKGAVGTSGTSNVTIKNCLFEFTTPPLNYYTGGIDAHSASGWVIQNNVFKNIKSPNTSVAEHAIHLWSNTDYSGSNTIERNKIINCDRGIGIWHNSGVATIRNNMITSDGSGTFPDVGIDIQDSQNSKIYNNTVWMDPSGYYAAMEIRDTTTTGVVLTNNLTNKEIAIFSGVGATKTTNVENAQSLWFNSTETGDLHLSSSVATVTGRGTTIEGLIDDFDGEPRSGSIDIGADQLNQNILPPPNVKIN</sequence>
<dbReference type="OrthoDB" id="5490799at2"/>
<keyword evidence="1" id="KW-0732">Signal</keyword>
<dbReference type="InterPro" id="IPR007742">
    <property type="entry name" value="NosD_dom"/>
</dbReference>
<name>A0A1H4BAP4_9BACT</name>
<dbReference type="EMBL" id="FNQN01000006">
    <property type="protein sequence ID" value="SEA45166.1"/>
    <property type="molecule type" value="Genomic_DNA"/>
</dbReference>
<dbReference type="InterPro" id="IPR006626">
    <property type="entry name" value="PbH1"/>
</dbReference>
<feature type="chain" id="PRO_5011719704" description="Periplasmic copper-binding protein NosD beta helix domain-containing protein" evidence="1">
    <location>
        <begin position="26"/>
        <end position="836"/>
    </location>
</feature>
<evidence type="ECO:0000313" key="4">
    <source>
        <dbReference type="Proteomes" id="UP000199409"/>
    </source>
</evidence>
<reference evidence="3 4" key="1">
    <citation type="submission" date="2016-10" db="EMBL/GenBank/DDBJ databases">
        <authorList>
            <person name="de Groot N.N."/>
        </authorList>
    </citation>
    <scope>NUCLEOTIDE SEQUENCE [LARGE SCALE GENOMIC DNA]</scope>
    <source>
        <strain evidence="3 4">DSM 7343</strain>
    </source>
</reference>
<feature type="signal peptide" evidence="1">
    <location>
        <begin position="1"/>
        <end position="25"/>
    </location>
</feature>
<dbReference type="InterPro" id="IPR012334">
    <property type="entry name" value="Pectin_lyas_fold"/>
</dbReference>
<gene>
    <name evidence="3" type="ORF">SAMN05660420_02106</name>
</gene>
<dbReference type="Proteomes" id="UP000199409">
    <property type="component" value="Unassembled WGS sequence"/>
</dbReference>
<keyword evidence="4" id="KW-1185">Reference proteome</keyword>
<dbReference type="STRING" id="37625.SAMN05660420_02106"/>
<organism evidence="3 4">
    <name type="scientific">Desulfuromusa kysingii</name>
    <dbReference type="NCBI Taxonomy" id="37625"/>
    <lineage>
        <taxon>Bacteria</taxon>
        <taxon>Pseudomonadati</taxon>
        <taxon>Thermodesulfobacteriota</taxon>
        <taxon>Desulfuromonadia</taxon>
        <taxon>Desulfuromonadales</taxon>
        <taxon>Geopsychrobacteraceae</taxon>
        <taxon>Desulfuromusa</taxon>
    </lineage>
</organism>
<dbReference type="InterPro" id="IPR011050">
    <property type="entry name" value="Pectin_lyase_fold/virulence"/>
</dbReference>
<evidence type="ECO:0000313" key="3">
    <source>
        <dbReference type="EMBL" id="SEA45166.1"/>
    </source>
</evidence>
<feature type="domain" description="Periplasmic copper-binding protein NosD beta helix" evidence="2">
    <location>
        <begin position="615"/>
        <end position="757"/>
    </location>
</feature>
<dbReference type="Pfam" id="PF05048">
    <property type="entry name" value="NosD"/>
    <property type="match status" value="1"/>
</dbReference>
<evidence type="ECO:0000256" key="1">
    <source>
        <dbReference type="SAM" id="SignalP"/>
    </source>
</evidence>